<evidence type="ECO:0000256" key="1">
    <source>
        <dbReference type="SAM" id="MobiDB-lite"/>
    </source>
</evidence>
<dbReference type="EMBL" id="CP012673">
    <property type="protein sequence ID" value="AUX42400.1"/>
    <property type="molecule type" value="Genomic_DNA"/>
</dbReference>
<dbReference type="Proteomes" id="UP000238348">
    <property type="component" value="Chromosome"/>
</dbReference>
<dbReference type="AlphaFoldDB" id="A0A2L0ESZ9"/>
<protein>
    <submittedName>
        <fullName evidence="2">Uncharacterized protein</fullName>
    </submittedName>
</protein>
<evidence type="ECO:0000313" key="2">
    <source>
        <dbReference type="EMBL" id="AUX42400.1"/>
    </source>
</evidence>
<accession>A0A2L0ESZ9</accession>
<feature type="compositionally biased region" description="Gly residues" evidence="1">
    <location>
        <begin position="21"/>
        <end position="64"/>
    </location>
</feature>
<reference evidence="2 3" key="1">
    <citation type="submission" date="2015-09" db="EMBL/GenBank/DDBJ databases">
        <title>Sorangium comparison.</title>
        <authorList>
            <person name="Zaburannyi N."/>
            <person name="Bunk B."/>
            <person name="Overmann J."/>
            <person name="Mueller R."/>
        </authorList>
    </citation>
    <scope>NUCLEOTIDE SEQUENCE [LARGE SCALE GENOMIC DNA]</scope>
    <source>
        <strain evidence="2 3">So ce26</strain>
    </source>
</reference>
<name>A0A2L0ESZ9_SORCE</name>
<dbReference type="OrthoDB" id="5495752at2"/>
<sequence>MALALVTTLAVAGCWHDSDDGPGGGSTSAGHGASSGSGEGGSSASGDGGSSASGDGGSSASGDGGSDRCSPVATHDGIISIQDVSIQGAPQAGHGLTVQVLFTSSRPPAYEQAAGEIEGCKAWVYDTEDNPPPALTDQGEITIAGLAGGPITCRFGGSGYVCPTSTGAGQASVAPGQTGTAAYTIDGATFSAADVGRYLRVTGAANAKNQGAFPIVAVESSTRAVVVNQGATEEDFAAEYTVVAGAGPVPNSPTDPIERGDEVVVGISPGGEMAFDFPDTAPIAAGQAFTPDTASAAALVAVPLDGGALTLGCGGPGGACGAAQATVVRITSTDGDVEGASPFAMPPPARKQVEIQCVVLGGDGTLTIPAEAMKLLQEAHQVSPISRIRTALMREGWASATNAAPLPPNSTTLLVGHGLIGITNP</sequence>
<gene>
    <name evidence="2" type="ORF">SOCE26_038310</name>
</gene>
<proteinExistence type="predicted"/>
<evidence type="ECO:0000313" key="3">
    <source>
        <dbReference type="Proteomes" id="UP000238348"/>
    </source>
</evidence>
<organism evidence="2 3">
    <name type="scientific">Sorangium cellulosum</name>
    <name type="common">Polyangium cellulosum</name>
    <dbReference type="NCBI Taxonomy" id="56"/>
    <lineage>
        <taxon>Bacteria</taxon>
        <taxon>Pseudomonadati</taxon>
        <taxon>Myxococcota</taxon>
        <taxon>Polyangia</taxon>
        <taxon>Polyangiales</taxon>
        <taxon>Polyangiaceae</taxon>
        <taxon>Sorangium</taxon>
    </lineage>
</organism>
<feature type="region of interest" description="Disordered" evidence="1">
    <location>
        <begin position="16"/>
        <end position="73"/>
    </location>
</feature>